<dbReference type="GO" id="GO:0032049">
    <property type="term" value="P:cardiolipin biosynthetic process"/>
    <property type="evidence" value="ECO:0007669"/>
    <property type="project" value="UniProtKB-ARBA"/>
</dbReference>
<dbReference type="SMART" id="SM00155">
    <property type="entry name" value="PLDc"/>
    <property type="match status" value="2"/>
</dbReference>
<dbReference type="PANTHER" id="PTHR21248:SF22">
    <property type="entry name" value="PHOSPHOLIPASE D"/>
    <property type="match status" value="1"/>
</dbReference>
<dbReference type="PANTHER" id="PTHR21248">
    <property type="entry name" value="CARDIOLIPIN SYNTHASE"/>
    <property type="match status" value="1"/>
</dbReference>
<dbReference type="InterPro" id="IPR001736">
    <property type="entry name" value="PLipase_D/transphosphatidylase"/>
</dbReference>
<gene>
    <name evidence="2" type="ORF">ABWT76_001012</name>
</gene>
<dbReference type="GO" id="GO:0030572">
    <property type="term" value="F:phosphatidyltransferase activity"/>
    <property type="evidence" value="ECO:0007669"/>
    <property type="project" value="UniProtKB-ARBA"/>
</dbReference>
<evidence type="ECO:0000259" key="1">
    <source>
        <dbReference type="PROSITE" id="PS50035"/>
    </source>
</evidence>
<dbReference type="PROSITE" id="PS50035">
    <property type="entry name" value="PLD"/>
    <property type="match status" value="2"/>
</dbReference>
<protein>
    <submittedName>
        <fullName evidence="2">Phosphatidylserine/phosphatidylglycerophosphate/ cardiolipin synthase family protein</fullName>
    </submittedName>
</protein>
<reference evidence="2" key="1">
    <citation type="submission" date="2024-07" db="EMBL/GenBank/DDBJ databases">
        <authorList>
            <person name="Kim Y.J."/>
            <person name="Jeong J.Y."/>
        </authorList>
    </citation>
    <scope>NUCLEOTIDE SEQUENCE</scope>
    <source>
        <strain evidence="2">GIHE-MW2</strain>
    </source>
</reference>
<proteinExistence type="predicted"/>
<feature type="domain" description="PLD phosphodiesterase" evidence="1">
    <location>
        <begin position="117"/>
        <end position="144"/>
    </location>
</feature>
<dbReference type="SUPFAM" id="SSF56024">
    <property type="entry name" value="Phospholipase D/nuclease"/>
    <property type="match status" value="2"/>
</dbReference>
<dbReference type="RefSeq" id="WP_054466518.1">
    <property type="nucleotide sequence ID" value="NZ_CP159837.1"/>
</dbReference>
<dbReference type="AlphaFoldDB" id="A0AAU8JJ79"/>
<accession>A0AAU8JJ79</accession>
<dbReference type="EMBL" id="CP159837">
    <property type="protein sequence ID" value="XCM38180.1"/>
    <property type="molecule type" value="Genomic_DNA"/>
</dbReference>
<name>A0AAU8JJ79_9CYAN</name>
<dbReference type="PIRSF" id="PIRSF000850">
    <property type="entry name" value="Phospholipase_D_PSS"/>
    <property type="match status" value="1"/>
</dbReference>
<feature type="domain" description="PLD phosphodiesterase" evidence="1">
    <location>
        <begin position="270"/>
        <end position="297"/>
    </location>
</feature>
<organism evidence="2">
    <name type="scientific">Planktothricoides raciborskii GIHE-MW2</name>
    <dbReference type="NCBI Taxonomy" id="2792601"/>
    <lineage>
        <taxon>Bacteria</taxon>
        <taxon>Bacillati</taxon>
        <taxon>Cyanobacteriota</taxon>
        <taxon>Cyanophyceae</taxon>
        <taxon>Oscillatoriophycideae</taxon>
        <taxon>Oscillatoriales</taxon>
        <taxon>Oscillatoriaceae</taxon>
        <taxon>Planktothricoides</taxon>
    </lineage>
</organism>
<dbReference type="InterPro" id="IPR025202">
    <property type="entry name" value="PLD-like_dom"/>
</dbReference>
<evidence type="ECO:0000313" key="2">
    <source>
        <dbReference type="EMBL" id="XCM38180.1"/>
    </source>
</evidence>
<sequence>MNFQILVDSHDFWASLKADILSAQDQVYIQTLSFEGDRVGQNLAEALLASAARDKKLMIDSYTKYKISDQFLYSLPNLLKSELQQEARETWQIIKRLNQNGVGVKFINPVGLFFSKFADRNHKKMIVIDRRILYIGGINFSQHNFAWHDMMLRIEDPKIAEFLTTDFLASWQGEHQQKFQNFGNIELYLFNGRNNSQLFPRFFDLIESARESIIIETPYLSFPFYDRLRTARKNGVKISFITSAANNWGVYDHYTRWETGRSGIDLYLYPDGMTHLKSMLIDDQYLIIGSSNFDLFSYYFQQDIIAICHDRSLIQEFKRLIFLPDLQKSSRWTGKISDWQGKWGYFQLKAACQLFLWVNR</sequence>
<dbReference type="Pfam" id="PF13091">
    <property type="entry name" value="PLDc_2"/>
    <property type="match status" value="2"/>
</dbReference>
<dbReference type="Gene3D" id="3.30.870.10">
    <property type="entry name" value="Endonuclease Chain A"/>
    <property type="match status" value="2"/>
</dbReference>